<comment type="similarity">
    <text evidence="2">Belongs to the MoaE family.</text>
</comment>
<evidence type="ECO:0000256" key="4">
    <source>
        <dbReference type="ARBA" id="ARBA00013858"/>
    </source>
</evidence>
<evidence type="ECO:0000256" key="1">
    <source>
        <dbReference type="ARBA" id="ARBA00005046"/>
    </source>
</evidence>
<dbReference type="Gene3D" id="3.90.1170.40">
    <property type="entry name" value="Molybdopterin biosynthesis MoaE subunit"/>
    <property type="match status" value="1"/>
</dbReference>
<dbReference type="PANTHER" id="PTHR23404">
    <property type="entry name" value="MOLYBDOPTERIN SYNTHASE RELATED"/>
    <property type="match status" value="1"/>
</dbReference>
<evidence type="ECO:0000256" key="10">
    <source>
        <dbReference type="ARBA" id="ARBA00032474"/>
    </source>
</evidence>
<dbReference type="Pfam" id="PF02391">
    <property type="entry name" value="MoaE"/>
    <property type="match status" value="1"/>
</dbReference>
<dbReference type="RefSeq" id="WP_034646475.1">
    <property type="nucleotide sequence ID" value="NZ_ARZX01000021.1"/>
</dbReference>
<comment type="subunit">
    <text evidence="6">Heterotetramer of 2 MoaD subunits and 2 MoaE subunits. Also stable as homodimer. The enzyme changes between these two forms during catalysis.</text>
</comment>
<comment type="catalytic activity">
    <reaction evidence="11">
        <text>2 [molybdopterin-synthase sulfur-carrier protein]-C-terminal-Gly-aminoethanethioate + cyclic pyranopterin phosphate + H2O = molybdopterin + 2 [molybdopterin-synthase sulfur-carrier protein]-C-terminal Gly-Gly + 2 H(+)</text>
        <dbReference type="Rhea" id="RHEA:26333"/>
        <dbReference type="Rhea" id="RHEA-COMP:12202"/>
        <dbReference type="Rhea" id="RHEA-COMP:19907"/>
        <dbReference type="ChEBI" id="CHEBI:15377"/>
        <dbReference type="ChEBI" id="CHEBI:15378"/>
        <dbReference type="ChEBI" id="CHEBI:58698"/>
        <dbReference type="ChEBI" id="CHEBI:59648"/>
        <dbReference type="ChEBI" id="CHEBI:90778"/>
        <dbReference type="ChEBI" id="CHEBI:232372"/>
        <dbReference type="EC" id="2.8.1.12"/>
    </reaction>
</comment>
<evidence type="ECO:0000256" key="5">
    <source>
        <dbReference type="ARBA" id="ARBA00023150"/>
    </source>
</evidence>
<dbReference type="CDD" id="cd00756">
    <property type="entry name" value="MoaE"/>
    <property type="match status" value="1"/>
</dbReference>
<accession>A0ABN0RL64</accession>
<evidence type="ECO:0000256" key="2">
    <source>
        <dbReference type="ARBA" id="ARBA00005426"/>
    </source>
</evidence>
<dbReference type="EC" id="2.8.1.12" evidence="3"/>
<organism evidence="12 13">
    <name type="scientific">Cellulophaga geojensis KL-A</name>
    <dbReference type="NCBI Taxonomy" id="1328323"/>
    <lineage>
        <taxon>Bacteria</taxon>
        <taxon>Pseudomonadati</taxon>
        <taxon>Bacteroidota</taxon>
        <taxon>Flavobacteriia</taxon>
        <taxon>Flavobacteriales</taxon>
        <taxon>Flavobacteriaceae</taxon>
        <taxon>Cellulophaga</taxon>
    </lineage>
</organism>
<comment type="caution">
    <text evidence="12">The sequence shown here is derived from an EMBL/GenBank/DDBJ whole genome shotgun (WGS) entry which is preliminary data.</text>
</comment>
<evidence type="ECO:0000256" key="3">
    <source>
        <dbReference type="ARBA" id="ARBA00011950"/>
    </source>
</evidence>
<evidence type="ECO:0000256" key="8">
    <source>
        <dbReference type="ARBA" id="ARBA00030407"/>
    </source>
</evidence>
<evidence type="ECO:0000313" key="13">
    <source>
        <dbReference type="Proteomes" id="UP000019275"/>
    </source>
</evidence>
<evidence type="ECO:0000313" key="12">
    <source>
        <dbReference type="EMBL" id="EWH12523.1"/>
    </source>
</evidence>
<dbReference type="EMBL" id="ARZX01000021">
    <property type="protein sequence ID" value="EWH12523.1"/>
    <property type="molecule type" value="Genomic_DNA"/>
</dbReference>
<reference evidence="12 13" key="1">
    <citation type="journal article" date="2014" name="Genome Announc.">
        <title>Draft Genome Sequence of the Carrageenan-Degrading Bacterium Cellulophaga sp. Strain KL-A, Isolated from Decaying Marine Algae.</title>
        <authorList>
            <person name="Shan D."/>
            <person name="Ying J."/>
            <person name="Li X."/>
            <person name="Gao Z."/>
            <person name="Wei G."/>
            <person name="Shao Z."/>
        </authorList>
    </citation>
    <scope>NUCLEOTIDE SEQUENCE [LARGE SCALE GENOMIC DNA]</scope>
    <source>
        <strain evidence="12 13">KL-A</strain>
    </source>
</reference>
<proteinExistence type="inferred from homology"/>
<dbReference type="InterPro" id="IPR003448">
    <property type="entry name" value="Mopterin_biosynth_MoaE"/>
</dbReference>
<comment type="pathway">
    <text evidence="1">Cofactor biosynthesis; molybdopterin biosynthesis.</text>
</comment>
<evidence type="ECO:0000256" key="11">
    <source>
        <dbReference type="ARBA" id="ARBA00049878"/>
    </source>
</evidence>
<dbReference type="SUPFAM" id="SSF54690">
    <property type="entry name" value="Molybdopterin synthase subunit MoaE"/>
    <property type="match status" value="1"/>
</dbReference>
<dbReference type="InterPro" id="IPR036563">
    <property type="entry name" value="MoaE_sf"/>
</dbReference>
<sequence>MKNDKIKNVFKEGAISSAFIGDAIAKHQSKTQIGAHNIFLGQVRQDKIDNNTVKAIEYTAYEEMANLKFHEIKENTFSKFNITCMHIYHSKGIVNVGEICLFVFVSAPHRQVVFDALNYVVEEIKAEVPVFGKEIFEDSSYQWKVNK</sequence>
<gene>
    <name evidence="12" type="ORF">KLA_14098</name>
</gene>
<evidence type="ECO:0000256" key="7">
    <source>
        <dbReference type="ARBA" id="ARBA00029745"/>
    </source>
</evidence>
<evidence type="ECO:0000256" key="9">
    <source>
        <dbReference type="ARBA" id="ARBA00030781"/>
    </source>
</evidence>
<evidence type="ECO:0000256" key="6">
    <source>
        <dbReference type="ARBA" id="ARBA00026066"/>
    </source>
</evidence>
<dbReference type="Proteomes" id="UP000019275">
    <property type="component" value="Unassembled WGS sequence"/>
</dbReference>
<name>A0ABN0RL64_9FLAO</name>
<protein>
    <recommendedName>
        <fullName evidence="4">Molybdopterin synthase catalytic subunit</fullName>
        <ecNumber evidence="3">2.8.1.12</ecNumber>
    </recommendedName>
    <alternativeName>
        <fullName evidence="9">MPT synthase subunit 2</fullName>
    </alternativeName>
    <alternativeName>
        <fullName evidence="7">Molybdenum cofactor biosynthesis protein E</fullName>
    </alternativeName>
    <alternativeName>
        <fullName evidence="8">Molybdopterin-converting factor large subunit</fullName>
    </alternativeName>
    <alternativeName>
        <fullName evidence="10">Molybdopterin-converting factor subunit 2</fullName>
    </alternativeName>
</protein>
<keyword evidence="13" id="KW-1185">Reference proteome</keyword>
<keyword evidence="5" id="KW-0501">Molybdenum cofactor biosynthesis</keyword>